<dbReference type="OrthoDB" id="3693307at2"/>
<gene>
    <name evidence="1" type="ORF">E9934_14370</name>
</gene>
<evidence type="ECO:0000313" key="2">
    <source>
        <dbReference type="Proteomes" id="UP000307087"/>
    </source>
</evidence>
<dbReference type="AlphaFoldDB" id="A0A4S8N3B8"/>
<comment type="caution">
    <text evidence="1">The sequence shown here is derived from an EMBL/GenBank/DDBJ whole genome shotgun (WGS) entry which is preliminary data.</text>
</comment>
<evidence type="ECO:0000313" key="1">
    <source>
        <dbReference type="EMBL" id="THV10507.1"/>
    </source>
</evidence>
<dbReference type="EMBL" id="STGW01000010">
    <property type="protein sequence ID" value="THV10507.1"/>
    <property type="molecule type" value="Genomic_DNA"/>
</dbReference>
<accession>A0A4S8N3B8</accession>
<organism evidence="1 2">
    <name type="scientific">Nocardioides caeni</name>
    <dbReference type="NCBI Taxonomy" id="574700"/>
    <lineage>
        <taxon>Bacteria</taxon>
        <taxon>Bacillati</taxon>
        <taxon>Actinomycetota</taxon>
        <taxon>Actinomycetes</taxon>
        <taxon>Propionibacteriales</taxon>
        <taxon>Nocardioidaceae</taxon>
        <taxon>Nocardioides</taxon>
    </lineage>
</organism>
<protein>
    <submittedName>
        <fullName evidence="1">Uncharacterized protein</fullName>
    </submittedName>
</protein>
<reference evidence="1 2" key="1">
    <citation type="journal article" date="2009" name="Int. J. Syst. Evol. Microbiol.">
        <title>Nocardioides caeni sp. nov., isolated from wastewater.</title>
        <authorList>
            <person name="Yoon J.H."/>
            <person name="Kang S.J."/>
            <person name="Park S."/>
            <person name="Kim W."/>
            <person name="Oh T.K."/>
        </authorList>
    </citation>
    <scope>NUCLEOTIDE SEQUENCE [LARGE SCALE GENOMIC DNA]</scope>
    <source>
        <strain evidence="1 2">DSM 23134</strain>
    </source>
</reference>
<proteinExistence type="predicted"/>
<dbReference type="Proteomes" id="UP000307087">
    <property type="component" value="Unassembled WGS sequence"/>
</dbReference>
<name>A0A4S8N3B8_9ACTN</name>
<sequence>MTWTETHRRWQILRAVEELLNQQLLDGEAPRLPWTPEYDELFGDRAGLIAALRYRWELAASTQLDQQLPEHVVEEQRHRLLLRSRGVLRLLDTVPPAGEGVTRVVA</sequence>
<dbReference type="RefSeq" id="WP_136563585.1">
    <property type="nucleotide sequence ID" value="NZ_BAABLS010000006.1"/>
</dbReference>
<keyword evidence="2" id="KW-1185">Reference proteome</keyword>